<sequence length="494" mass="54368">MLALRSPSSISPLLCLVFLLCLLYYPQLALAKCHPDDESGLLAFKTGITEDPSGMLQSWKPATDCCAWAGVSCEAVTVSGSRVNSLMLSGQADKPNSFLSGTISPSLVKLGYLDGIYLQNLRNLSGPFPDFLFDLPKLLFVYIENNKLSGELPTEIGKLNRLQALSLEGNKFTGTIPNSISNLTRLSQLKLGQNSLTGGMLLGIRRLQSLTLLSLEENRLFGTIPDIFLSFPELRLLNLSHNRFSGKIPATISYLAPKLAYLDLGHNGLTGHIPDFLGKFTALDTLDLSRNRFTGIVPTSFGNLTKIFNMDLSHNYLIDPFPEMNVKGIESLDLSYNRFHLGQIPNWVTSSPIIYSLKLAGCGIRMKLDEWKPKETYFYDYVDLSDNEISGSPIGLLNRTDDLVGFWASRNKLQFNMGGLRIVKTLKYLDLSRNSVYGKVSGAIAGLEKLNVSYNHLCGQIPSTNFQATAFIGNDCLCGSPLPPCKKWAEPAAD</sequence>
<evidence type="ECO:0000256" key="6">
    <source>
        <dbReference type="ARBA" id="ARBA00022737"/>
    </source>
</evidence>
<keyword evidence="4" id="KW-0812">Transmembrane</keyword>
<feature type="chain" id="PRO_5042078733" description="Leucine-rich repeat-containing N-terminal plant-type domain-containing protein" evidence="10">
    <location>
        <begin position="32"/>
        <end position="494"/>
    </location>
</feature>
<organism evidence="12 13">
    <name type="scientific">Nepenthes gracilis</name>
    <name type="common">Slender pitcher plant</name>
    <dbReference type="NCBI Taxonomy" id="150966"/>
    <lineage>
        <taxon>Eukaryota</taxon>
        <taxon>Viridiplantae</taxon>
        <taxon>Streptophyta</taxon>
        <taxon>Embryophyta</taxon>
        <taxon>Tracheophyta</taxon>
        <taxon>Spermatophyta</taxon>
        <taxon>Magnoliopsida</taxon>
        <taxon>eudicotyledons</taxon>
        <taxon>Gunneridae</taxon>
        <taxon>Pentapetalae</taxon>
        <taxon>Caryophyllales</taxon>
        <taxon>Nepenthaceae</taxon>
        <taxon>Nepenthes</taxon>
    </lineage>
</organism>
<dbReference type="Pfam" id="PF00560">
    <property type="entry name" value="LRR_1"/>
    <property type="match status" value="4"/>
</dbReference>
<keyword evidence="13" id="KW-1185">Reference proteome</keyword>
<evidence type="ECO:0000256" key="5">
    <source>
        <dbReference type="ARBA" id="ARBA00022729"/>
    </source>
</evidence>
<dbReference type="PANTHER" id="PTHR48059">
    <property type="entry name" value="POLYGALACTURONASE INHIBITOR 1"/>
    <property type="match status" value="1"/>
</dbReference>
<dbReference type="InterPro" id="IPR051848">
    <property type="entry name" value="PGIP"/>
</dbReference>
<dbReference type="AlphaFoldDB" id="A0AAD3P730"/>
<comment type="similarity">
    <text evidence="9">Belongs to the polygalacturonase-inhibiting protein family.</text>
</comment>
<dbReference type="InterPro" id="IPR032675">
    <property type="entry name" value="LRR_dom_sf"/>
</dbReference>
<dbReference type="PANTHER" id="PTHR48059:SF19">
    <property type="entry name" value="RECEPTOR-LIKE PROTEIN KINASE 5"/>
    <property type="match status" value="1"/>
</dbReference>
<evidence type="ECO:0000256" key="9">
    <source>
        <dbReference type="ARBA" id="ARBA00038043"/>
    </source>
</evidence>
<dbReference type="InterPro" id="IPR013210">
    <property type="entry name" value="LRR_N_plant-typ"/>
</dbReference>
<feature type="domain" description="Leucine-rich repeat-containing N-terminal plant-type" evidence="11">
    <location>
        <begin position="34"/>
        <end position="73"/>
    </location>
</feature>
<keyword evidence="7" id="KW-1133">Transmembrane helix</keyword>
<dbReference type="FunFam" id="3.80.10.10:FF:000383">
    <property type="entry name" value="Leucine-rich repeat receptor protein kinase EMS1"/>
    <property type="match status" value="1"/>
</dbReference>
<evidence type="ECO:0000256" key="8">
    <source>
        <dbReference type="ARBA" id="ARBA00023136"/>
    </source>
</evidence>
<dbReference type="InterPro" id="IPR003591">
    <property type="entry name" value="Leu-rich_rpt_typical-subtyp"/>
</dbReference>
<dbReference type="InterPro" id="IPR001611">
    <property type="entry name" value="Leu-rich_rpt"/>
</dbReference>
<comment type="caution">
    <text evidence="12">The sequence shown here is derived from an EMBL/GenBank/DDBJ whole genome shotgun (WGS) entry which is preliminary data.</text>
</comment>
<accession>A0AAD3P730</accession>
<evidence type="ECO:0000313" key="13">
    <source>
        <dbReference type="Proteomes" id="UP001279734"/>
    </source>
</evidence>
<evidence type="ECO:0000256" key="3">
    <source>
        <dbReference type="ARBA" id="ARBA00022614"/>
    </source>
</evidence>
<comment type="subcellular location">
    <subcellularLocation>
        <location evidence="1">Cell envelope</location>
    </subcellularLocation>
    <subcellularLocation>
        <location evidence="2">Membrane</location>
    </subcellularLocation>
</comment>
<keyword evidence="6" id="KW-0677">Repeat</keyword>
<evidence type="ECO:0000259" key="11">
    <source>
        <dbReference type="Pfam" id="PF08263"/>
    </source>
</evidence>
<dbReference type="Pfam" id="PF08263">
    <property type="entry name" value="LRRNT_2"/>
    <property type="match status" value="1"/>
</dbReference>
<evidence type="ECO:0000256" key="7">
    <source>
        <dbReference type="ARBA" id="ARBA00022989"/>
    </source>
</evidence>
<gene>
    <name evidence="12" type="ORF">Nepgr_001954</name>
</gene>
<protein>
    <recommendedName>
        <fullName evidence="11">Leucine-rich repeat-containing N-terminal plant-type domain-containing protein</fullName>
    </recommendedName>
</protein>
<keyword evidence="8" id="KW-0472">Membrane</keyword>
<dbReference type="GO" id="GO:0016020">
    <property type="term" value="C:membrane"/>
    <property type="evidence" value="ECO:0007669"/>
    <property type="project" value="UniProtKB-SubCell"/>
</dbReference>
<dbReference type="Pfam" id="PF13855">
    <property type="entry name" value="LRR_8"/>
    <property type="match status" value="1"/>
</dbReference>
<evidence type="ECO:0000256" key="2">
    <source>
        <dbReference type="ARBA" id="ARBA00004370"/>
    </source>
</evidence>
<dbReference type="Gene3D" id="3.80.10.10">
    <property type="entry name" value="Ribonuclease Inhibitor"/>
    <property type="match status" value="2"/>
</dbReference>
<keyword evidence="3" id="KW-0433">Leucine-rich repeat</keyword>
<dbReference type="Proteomes" id="UP001279734">
    <property type="component" value="Unassembled WGS sequence"/>
</dbReference>
<evidence type="ECO:0000256" key="10">
    <source>
        <dbReference type="SAM" id="SignalP"/>
    </source>
</evidence>
<proteinExistence type="inferred from homology"/>
<evidence type="ECO:0000256" key="4">
    <source>
        <dbReference type="ARBA" id="ARBA00022692"/>
    </source>
</evidence>
<keyword evidence="5 10" id="KW-0732">Signal</keyword>
<reference evidence="12" key="1">
    <citation type="submission" date="2023-05" db="EMBL/GenBank/DDBJ databases">
        <title>Nepenthes gracilis genome sequencing.</title>
        <authorList>
            <person name="Fukushima K."/>
        </authorList>
    </citation>
    <scope>NUCLEOTIDE SEQUENCE</scope>
    <source>
        <strain evidence="12">SING2019-196</strain>
    </source>
</reference>
<evidence type="ECO:0000256" key="1">
    <source>
        <dbReference type="ARBA" id="ARBA00004196"/>
    </source>
</evidence>
<dbReference type="SUPFAM" id="SSF52047">
    <property type="entry name" value="RNI-like"/>
    <property type="match status" value="1"/>
</dbReference>
<dbReference type="FunFam" id="3.80.10.10:FF:000400">
    <property type="entry name" value="Nuclear pore complex protein NUP107"/>
    <property type="match status" value="1"/>
</dbReference>
<dbReference type="EMBL" id="BSYO01000002">
    <property type="protein sequence ID" value="GMH00115.1"/>
    <property type="molecule type" value="Genomic_DNA"/>
</dbReference>
<dbReference type="SMART" id="SM00369">
    <property type="entry name" value="LRR_TYP"/>
    <property type="match status" value="4"/>
</dbReference>
<feature type="signal peptide" evidence="10">
    <location>
        <begin position="1"/>
        <end position="31"/>
    </location>
</feature>
<name>A0AAD3P730_NEPGR</name>
<evidence type="ECO:0000313" key="12">
    <source>
        <dbReference type="EMBL" id="GMH00115.1"/>
    </source>
</evidence>